<name>M4ACP8_XIPMA</name>
<evidence type="ECO:0000256" key="21">
    <source>
        <dbReference type="ARBA" id="ARBA00048778"/>
    </source>
</evidence>
<dbReference type="InterPro" id="IPR046439">
    <property type="entry name" value="ZF_RZ_dom"/>
</dbReference>
<evidence type="ECO:0000256" key="18">
    <source>
        <dbReference type="ARBA" id="ARBA00022859"/>
    </source>
</evidence>
<evidence type="ECO:0000256" key="8">
    <source>
        <dbReference type="ARBA" id="ARBA00022657"/>
    </source>
</evidence>
<dbReference type="InterPro" id="IPR031248">
    <property type="entry name" value="RNF213"/>
</dbReference>
<evidence type="ECO:0000256" key="7">
    <source>
        <dbReference type="ARBA" id="ARBA00022490"/>
    </source>
</evidence>
<evidence type="ECO:0000256" key="17">
    <source>
        <dbReference type="ARBA" id="ARBA00022840"/>
    </source>
</evidence>
<evidence type="ECO:0000256" key="11">
    <source>
        <dbReference type="ARBA" id="ARBA00022723"/>
    </source>
</evidence>
<evidence type="ECO:0000256" key="2">
    <source>
        <dbReference type="ARBA" id="ARBA00004502"/>
    </source>
</evidence>
<dbReference type="Gene3D" id="3.30.40.10">
    <property type="entry name" value="Zinc/RING finger domain, C3HC4 (zinc finger)"/>
    <property type="match status" value="1"/>
</dbReference>
<evidence type="ECO:0000256" key="23">
    <source>
        <dbReference type="SAM" id="Coils"/>
    </source>
</evidence>
<reference evidence="27" key="3">
    <citation type="submission" date="2025-08" db="UniProtKB">
        <authorList>
            <consortium name="Ensembl"/>
        </authorList>
    </citation>
    <scope>IDENTIFICATION</scope>
    <source>
        <strain evidence="27">JP 163 A</strain>
    </source>
</reference>
<evidence type="ECO:0000259" key="25">
    <source>
        <dbReference type="PROSITE" id="PS50089"/>
    </source>
</evidence>
<dbReference type="FunCoup" id="M4ACP8">
    <property type="interactions" value="153"/>
</dbReference>
<dbReference type="CDD" id="cd00009">
    <property type="entry name" value="AAA"/>
    <property type="match status" value="1"/>
</dbReference>
<dbReference type="Pfam" id="PF13920">
    <property type="entry name" value="zf-C3HC4_3"/>
    <property type="match status" value="1"/>
</dbReference>
<dbReference type="GO" id="GO:0002040">
    <property type="term" value="P:sprouting angiogenesis"/>
    <property type="evidence" value="ECO:0007669"/>
    <property type="project" value="TreeGrafter"/>
</dbReference>
<dbReference type="GO" id="GO:0061630">
    <property type="term" value="F:ubiquitin protein ligase activity"/>
    <property type="evidence" value="ECO:0007669"/>
    <property type="project" value="UniProtKB-EC"/>
</dbReference>
<comment type="pathway">
    <text evidence="4">Protein modification; protein ubiquitination.</text>
</comment>
<reference evidence="27" key="4">
    <citation type="submission" date="2025-09" db="UniProtKB">
        <authorList>
            <consortium name="Ensembl"/>
        </authorList>
    </citation>
    <scope>IDENTIFICATION</scope>
    <source>
        <strain evidence="27">JP 163 A</strain>
    </source>
</reference>
<dbReference type="FunFam" id="3.40.50.300:FF:000804">
    <property type="entry name" value="E3 ubiquitin-protein ligase RNF213"/>
    <property type="match status" value="1"/>
</dbReference>
<feature type="domain" description="RZ-type" evidence="26">
    <location>
        <begin position="3860"/>
        <end position="3928"/>
    </location>
</feature>
<keyword evidence="17" id="KW-0067">ATP-binding</keyword>
<keyword evidence="28" id="KW-1185">Reference proteome</keyword>
<dbReference type="PROSITE" id="PS00518">
    <property type="entry name" value="ZF_RING_1"/>
    <property type="match status" value="1"/>
</dbReference>
<evidence type="ECO:0000256" key="13">
    <source>
        <dbReference type="ARBA" id="ARBA00022771"/>
    </source>
</evidence>
<evidence type="ECO:0000256" key="14">
    <source>
        <dbReference type="ARBA" id="ARBA00022786"/>
    </source>
</evidence>
<dbReference type="eggNOG" id="ENOG502QQ65">
    <property type="taxonomic scope" value="Eukaryota"/>
</dbReference>
<keyword evidence="23" id="KW-0175">Coiled coil</keyword>
<evidence type="ECO:0000313" key="28">
    <source>
        <dbReference type="Proteomes" id="UP000002852"/>
    </source>
</evidence>
<keyword evidence="10" id="KW-0808">Transferase</keyword>
<keyword evidence="14" id="KW-0833">Ubl conjugation pathway</keyword>
<evidence type="ECO:0000256" key="1">
    <source>
        <dbReference type="ARBA" id="ARBA00000900"/>
    </source>
</evidence>
<feature type="domain" description="RING-type" evidence="25">
    <location>
        <begin position="3390"/>
        <end position="3428"/>
    </location>
</feature>
<keyword evidence="16" id="KW-0862">Zinc</keyword>
<comment type="subcellular location">
    <subcellularLocation>
        <location evidence="3">Cytoplasm</location>
        <location evidence="3">Cytosol</location>
    </subcellularLocation>
    <subcellularLocation>
        <location evidence="2">Lipid droplet</location>
    </subcellularLocation>
</comment>
<keyword evidence="15" id="KW-0378">Hydrolase</keyword>
<dbReference type="PANTHER" id="PTHR22605">
    <property type="entry name" value="RZ-TYPE DOMAIN-CONTAINING PROTEIN"/>
    <property type="match status" value="1"/>
</dbReference>
<evidence type="ECO:0000256" key="3">
    <source>
        <dbReference type="ARBA" id="ARBA00004514"/>
    </source>
</evidence>
<dbReference type="InterPro" id="IPR003593">
    <property type="entry name" value="AAA+_ATPase"/>
</dbReference>
<evidence type="ECO:0000256" key="16">
    <source>
        <dbReference type="ARBA" id="ARBA00022833"/>
    </source>
</evidence>
<dbReference type="GO" id="GO:0016887">
    <property type="term" value="F:ATP hydrolysis activity"/>
    <property type="evidence" value="ECO:0007669"/>
    <property type="project" value="InterPro"/>
</dbReference>
<dbReference type="GO" id="GO:0006511">
    <property type="term" value="P:ubiquitin-dependent protein catabolic process"/>
    <property type="evidence" value="ECO:0007669"/>
    <property type="project" value="TreeGrafter"/>
</dbReference>
<dbReference type="GO" id="GO:0005524">
    <property type="term" value="F:ATP binding"/>
    <property type="evidence" value="ECO:0007669"/>
    <property type="project" value="UniProtKB-KW"/>
</dbReference>
<protein>
    <recommendedName>
        <fullName evidence="6">RING-type E3 ubiquitin transferase</fullName>
        <ecNumber evidence="6">2.3.2.27</ecNumber>
    </recommendedName>
</protein>
<evidence type="ECO:0000256" key="4">
    <source>
        <dbReference type="ARBA" id="ARBA00004906"/>
    </source>
</evidence>
<keyword evidence="12" id="KW-0547">Nucleotide-binding</keyword>
<comment type="similarity">
    <text evidence="5">Belongs to the AAA ATPase family.</text>
</comment>
<dbReference type="GO" id="GO:2000051">
    <property type="term" value="P:negative regulation of non-canonical Wnt signaling pathway"/>
    <property type="evidence" value="ECO:0007669"/>
    <property type="project" value="TreeGrafter"/>
</dbReference>
<keyword evidence="7" id="KW-0963">Cytoplasm</keyword>
<dbReference type="PROSITE" id="PS51981">
    <property type="entry name" value="ZF_RZ"/>
    <property type="match status" value="1"/>
</dbReference>
<dbReference type="GeneTree" id="ENSGT00630000089884"/>
<keyword evidence="19" id="KW-0443">Lipid metabolism</keyword>
<dbReference type="InterPro" id="IPR017907">
    <property type="entry name" value="Znf_RING_CS"/>
</dbReference>
<dbReference type="FunFam" id="3.40.50.300:FF:000491">
    <property type="entry name" value="E3 ubiquitin-protein ligase RNF213"/>
    <property type="match status" value="1"/>
</dbReference>
<evidence type="ECO:0000256" key="9">
    <source>
        <dbReference type="ARBA" id="ARBA00022677"/>
    </source>
</evidence>
<dbReference type="GO" id="GO:0005811">
    <property type="term" value="C:lipid droplet"/>
    <property type="evidence" value="ECO:0007669"/>
    <property type="project" value="UniProtKB-SubCell"/>
</dbReference>
<evidence type="ECO:0000256" key="6">
    <source>
        <dbReference type="ARBA" id="ARBA00012483"/>
    </source>
</evidence>
<dbReference type="Pfam" id="PF20173">
    <property type="entry name" value="ZnF_RZ-type"/>
    <property type="match status" value="1"/>
</dbReference>
<dbReference type="OMA" id="YMKDMKN"/>
<dbReference type="Proteomes" id="UP000002852">
    <property type="component" value="Unassembled WGS sequence"/>
</dbReference>
<evidence type="ECO:0000256" key="20">
    <source>
        <dbReference type="ARBA" id="ARBA00023268"/>
    </source>
</evidence>
<evidence type="ECO:0000256" key="19">
    <source>
        <dbReference type="ARBA" id="ARBA00023098"/>
    </source>
</evidence>
<keyword evidence="13 22" id="KW-0863">Zinc-finger</keyword>
<evidence type="ECO:0000256" key="12">
    <source>
        <dbReference type="ARBA" id="ARBA00022741"/>
    </source>
</evidence>
<dbReference type="InParanoid" id="M4ACP8"/>
<dbReference type="GO" id="GO:0006629">
    <property type="term" value="P:lipid metabolic process"/>
    <property type="evidence" value="ECO:0007669"/>
    <property type="project" value="UniProtKB-KW"/>
</dbReference>
<accession>M4ACP8</accession>
<reference evidence="28" key="1">
    <citation type="submission" date="2012-01" db="EMBL/GenBank/DDBJ databases">
        <authorList>
            <person name="Walter R."/>
            <person name="Schartl M."/>
            <person name="Warren W."/>
        </authorList>
    </citation>
    <scope>NUCLEOTIDE SEQUENCE [LARGE SCALE GENOMIC DNA]</scope>
    <source>
        <strain evidence="28">JP 163 A</strain>
    </source>
</reference>
<dbReference type="Gene3D" id="3.40.50.300">
    <property type="entry name" value="P-loop containing nucleotide triphosphate hydrolases"/>
    <property type="match status" value="2"/>
</dbReference>
<dbReference type="SMART" id="SM00184">
    <property type="entry name" value="RING"/>
    <property type="match status" value="1"/>
</dbReference>
<feature type="coiled-coil region" evidence="23">
    <location>
        <begin position="774"/>
        <end position="801"/>
    </location>
</feature>
<dbReference type="PROSITE" id="PS50089">
    <property type="entry name" value="ZF_RING_2"/>
    <property type="match status" value="1"/>
</dbReference>
<evidence type="ECO:0000313" key="27">
    <source>
        <dbReference type="Ensembl" id="ENSXMAP00000012242.2"/>
    </source>
</evidence>
<dbReference type="GO" id="GO:0005829">
    <property type="term" value="C:cytosol"/>
    <property type="evidence" value="ECO:0007669"/>
    <property type="project" value="UniProtKB-SubCell"/>
</dbReference>
<dbReference type="InterPro" id="IPR013083">
    <property type="entry name" value="Znf_RING/FYVE/PHD"/>
</dbReference>
<dbReference type="GO" id="GO:0016020">
    <property type="term" value="C:membrane"/>
    <property type="evidence" value="ECO:0007669"/>
    <property type="project" value="TreeGrafter"/>
</dbReference>
<dbReference type="SUPFAM" id="SSF57850">
    <property type="entry name" value="RING/U-box"/>
    <property type="match status" value="1"/>
</dbReference>
<evidence type="ECO:0000256" key="15">
    <source>
        <dbReference type="ARBA" id="ARBA00022801"/>
    </source>
</evidence>
<dbReference type="SUPFAM" id="SSF52540">
    <property type="entry name" value="P-loop containing nucleoside triphosphate hydrolases"/>
    <property type="match status" value="2"/>
</dbReference>
<dbReference type="Ensembl" id="ENSXMAT00000012258.2">
    <property type="protein sequence ID" value="ENSXMAP00000012242.2"/>
    <property type="gene ID" value="ENSXMAG00000012142.2"/>
</dbReference>
<dbReference type="EC" id="2.3.2.27" evidence="6"/>
<reference evidence="28" key="2">
    <citation type="journal article" date="2013" name="Nat. Genet.">
        <title>The genome of the platyfish, Xiphophorus maculatus, provides insights into evolutionary adaptation and several complex traits.</title>
        <authorList>
            <person name="Schartl M."/>
            <person name="Walter R.B."/>
            <person name="Shen Y."/>
            <person name="Garcia T."/>
            <person name="Catchen J."/>
            <person name="Amores A."/>
            <person name="Braasch I."/>
            <person name="Chalopin D."/>
            <person name="Volff J.N."/>
            <person name="Lesch K.P."/>
            <person name="Bisazza A."/>
            <person name="Minx P."/>
            <person name="Hillier L."/>
            <person name="Wilson R.K."/>
            <person name="Fuerstenberg S."/>
            <person name="Boore J."/>
            <person name="Searle S."/>
            <person name="Postlethwait J.H."/>
            <person name="Warren W.C."/>
        </authorList>
    </citation>
    <scope>NUCLEOTIDE SEQUENCE [LARGE SCALE GENOMIC DNA]</scope>
    <source>
        <strain evidence="28">JP 163 A</strain>
    </source>
</reference>
<evidence type="ECO:0000256" key="5">
    <source>
        <dbReference type="ARBA" id="ARBA00006914"/>
    </source>
</evidence>
<evidence type="ECO:0000256" key="22">
    <source>
        <dbReference type="PROSITE-ProRule" id="PRU00175"/>
    </source>
</evidence>
<keyword evidence="8" id="KW-0037">Angiogenesis</keyword>
<dbReference type="InterPro" id="IPR027417">
    <property type="entry name" value="P-loop_NTPase"/>
</dbReference>
<comment type="catalytic activity">
    <reaction evidence="21">
        <text>ATP + H2O = ADP + phosphate + H(+)</text>
        <dbReference type="Rhea" id="RHEA:13065"/>
        <dbReference type="ChEBI" id="CHEBI:15377"/>
        <dbReference type="ChEBI" id="CHEBI:15378"/>
        <dbReference type="ChEBI" id="CHEBI:30616"/>
        <dbReference type="ChEBI" id="CHEBI:43474"/>
        <dbReference type="ChEBI" id="CHEBI:456216"/>
    </reaction>
    <physiologicalReaction direction="left-to-right" evidence="21">
        <dbReference type="Rhea" id="RHEA:13066"/>
    </physiologicalReaction>
</comment>
<dbReference type="GO" id="GO:0005730">
    <property type="term" value="C:nucleolus"/>
    <property type="evidence" value="ECO:0007669"/>
    <property type="project" value="TreeGrafter"/>
</dbReference>
<dbReference type="PANTHER" id="PTHR22605:SF18">
    <property type="entry name" value="E3 UBIQUITIN-PROTEIN LIGASE RNF213-ALPHA"/>
    <property type="match status" value="1"/>
</dbReference>
<evidence type="ECO:0000256" key="24">
    <source>
        <dbReference type="SAM" id="MobiDB-lite"/>
    </source>
</evidence>
<keyword evidence="11" id="KW-0479">Metal-binding</keyword>
<evidence type="ECO:0000259" key="26">
    <source>
        <dbReference type="PROSITE" id="PS51981"/>
    </source>
</evidence>
<organism evidence="27 28">
    <name type="scientific">Xiphophorus maculatus</name>
    <name type="common">Southern platyfish</name>
    <name type="synonym">Platypoecilus maculatus</name>
    <dbReference type="NCBI Taxonomy" id="8083"/>
    <lineage>
        <taxon>Eukaryota</taxon>
        <taxon>Metazoa</taxon>
        <taxon>Chordata</taxon>
        <taxon>Craniata</taxon>
        <taxon>Vertebrata</taxon>
        <taxon>Euteleostomi</taxon>
        <taxon>Actinopterygii</taxon>
        <taxon>Neopterygii</taxon>
        <taxon>Teleostei</taxon>
        <taxon>Neoteleostei</taxon>
        <taxon>Acanthomorphata</taxon>
        <taxon>Ovalentaria</taxon>
        <taxon>Atherinomorphae</taxon>
        <taxon>Cyprinodontiformes</taxon>
        <taxon>Poeciliidae</taxon>
        <taxon>Poeciliinae</taxon>
        <taxon>Xiphophorus</taxon>
    </lineage>
</organism>
<comment type="catalytic activity">
    <reaction evidence="1">
        <text>S-ubiquitinyl-[E2 ubiquitin-conjugating enzyme]-L-cysteine + [acceptor protein]-L-lysine = [E2 ubiquitin-conjugating enzyme]-L-cysteine + N(6)-ubiquitinyl-[acceptor protein]-L-lysine.</text>
        <dbReference type="EC" id="2.3.2.27"/>
    </reaction>
</comment>
<dbReference type="GO" id="GO:0002376">
    <property type="term" value="P:immune system process"/>
    <property type="evidence" value="ECO:0007669"/>
    <property type="project" value="UniProtKB-KW"/>
</dbReference>
<dbReference type="InterPro" id="IPR001841">
    <property type="entry name" value="Znf_RING"/>
</dbReference>
<dbReference type="GO" id="GO:0008270">
    <property type="term" value="F:zinc ion binding"/>
    <property type="evidence" value="ECO:0007669"/>
    <property type="project" value="UniProtKB-KW"/>
</dbReference>
<keyword evidence="18" id="KW-0391">Immunity</keyword>
<proteinExistence type="inferred from homology"/>
<feature type="region of interest" description="Disordered" evidence="24">
    <location>
        <begin position="1303"/>
        <end position="1322"/>
    </location>
</feature>
<dbReference type="SMART" id="SM00382">
    <property type="entry name" value="AAA"/>
    <property type="match status" value="2"/>
</dbReference>
<feature type="compositionally biased region" description="Acidic residues" evidence="24">
    <location>
        <begin position="1303"/>
        <end position="1317"/>
    </location>
</feature>
<evidence type="ECO:0000256" key="10">
    <source>
        <dbReference type="ARBA" id="ARBA00022679"/>
    </source>
</evidence>
<sequence length="4569" mass="526081">DRLTIYFHAVLSKDFKFHPDDDRIFIRAGKPISNSWNDNVAELQVTRDLGEHGFLVEGSLTTSKAKTVSESIAYKYVVYKNKKESYEYEYIYKLDSTHHHTNRCLFVKQHLITDDDWHQYDDIICVEPSKGMLTRLKERIWPDQRKDLIQGREIAANVMLESIFDLLKSWSDTNVKSFQIQLNQFFQVYSNPFVFEEKQKKWYSLQFGEDDVRKILKEFMLTHVLPQLQDRAEKNLYIPDQMRAAVIMLHIWRQYKLKLENPELLRLCSALCLPELEKDKFLPEMLVDLIKIVKRATTPRWIILLPLLHLLRGTIKPFEAKTSGNRNYSLSWAGLEGIDINNQTHLYSQERALINVMKNHSHLMKVDPLLVRSCLYLMPLEDQLLCSTNINPELLDILHVFTNKVPQEITSSSSQTWNNIISIKFKDKKCTNEWRQTFIMDFEGKFKQESSLDQIEFYCTNIEEFSASYPHVAASIEKCALEAVTSLCQTRSEGKLFERLKIDWKFGNLISAIIQKSWPRDGQGKYQEKEEVVLQHLLSWTAAKDIFHLYTKLIEKLSQDARDRLAIAISAFTAIINQLIQGDIKISLLNIILERKDAFLELLKICLTEKEQHRDLSKMKRFLQHRAEEVKSVYHEKELVDVILTMSHKLEEHMTDVSDLEDKTQVNIEMMPLNHFMEVHHFEKLATAMSGIVTFFSLDEEIRDMATFLYKFNESIVLQMCWEKFAIQMARDEMEDVDEEIGATPEMIYDQIYLPCRDEYKDIYTRLKDGSIRLEEVNQLFKAYKDKYEDLTQELDIMCKQDTSANKQWIHNRVQQVQQYHELHLAVESAKVIMMVKDTLGLQGDFEVLETLTDVIREDFKREPLNRIDNDLMQAKMVLVDITEPRRLCLNELGLRRHFVRWVKDALEINELKVFVDLASISAGENDMDVDRVACFHDAVLGYSSVLYELKPESGFRAFKDVLNKLWRALENDNNLPKKLLDSARHLEWLKTVKDSHGSVELSSLSLASAINNKGIYLISARDLSLETAVKLQIPEEHDEGRQMRCYSLEDLRELQNKLMLMSGKGDQGQNEVERFVFASVQRLTEAFIALYTAGNPLFRHWEVQINCSSSYAEPSILMDFNLGRALSVIVEGSPEEELPELCRKMEKCLEYWMNFVHKQRSQQYFLNYYTAEQIVYLCSKLTQQNANKVEDQVLMMLSFIKPNCTSTDLRQVWHELQYEIITKPQDQNEDIEFQTFVVVSTSDLEECTSELDPFQSLVEKAKGLQAFDHIWNAYMKDMKNFLPNILDIKSLGRVLELLANKDDEDEEDDREEDISDDNSGKFINRQLPRGLVNGKPNLIVCPHDDALASCISIYMSSKDEALPTYDEVLLCNHSTPYEQVELFLRRCLGNGYRGQKIYSLVYGDLLSYDVSSKVENFFHQMKMQSRTDYRLVIICSSEREHAYLPSAFSQYRLHMIPQEPLARIQQYLQQHYTVPSEQCSAAAAFKDRLCVGVVSSQRAGVKSLYIRRMYEKLKHSTTKQSMLKCICLIEPKVDETIILQSLLDTSKRKELIIFHFDVTSSVQKGLPEFLFKLLVLRYLMDSEGKMWRCNDKQLYVIEILDFVDMFPKIFCRPPKEVLMLEMRKQEDPTIMSSEDPLMDDKEFRSEAFQRPYQYLTRFHNTIDLDVFTYQGVEGSHVECLQMLLMYCGVMDPSWAELRNFTWFLNLQLRDCETSVFCDATFTGDTLTGFKTFVVDFMILMAKDFATPSLSISDQSPGMSQVNLVGVRDEDLAPFLIRKRWETEPHPYIFFNDDHVSMTFIGFHLQPNDQKFVDAIEPTSGRVIRKNIMTRALYEGLQLQRVPFNIDFDSLPRCEKIERICNVLGIQWPLDPDETYELTTDNILKMLAIHMRFRCGIPVIIMGETGCGKTRLIKFLCELRRSGVATENMKLVKVHGGTTSEMIYGKVREAEDIASINKQDYRLDSVLFFDEANTTEAISSIKEVLCDKTVKGECLTPNSGLQIIAACNPYRKHTADMIQRLESAGLGYRVRAEETDEKLGSIPLRQLVYRVQALPPSMIPLVWDFGQLNDHTEKIYIQQIVQRVTTSKSIDQTYIKCITDVLSASQKYMRTMKDECSFVSLRDVERCMQAFVWFHDHHEMFFSELQKFECTQNDEGNERHQRQPEAQDPVLWSLVMAIGVCYHACLENKDKYRQKISTKLPSYTPMRVMHEISLMQDLLLSGVPMGDTIARNSALKENVFMMVLCIELRIPLFLVGKPGSSKSLSKTLVADAMQGQAAHSELYKMLKQIHLVSFQCSPHSTPEGIINTFKQCGRFQEGKNLNEYISVVVLDEIGLAEDSPKMPLKTLHPLLEEGCIDDEPLPHKKVGFIGISNWALDPAKMNRGIFVSRGDPDEKELIESAKGICSSDVMVLEKVRDFFQPFARSYLNICRKQGKGFFGLRDYYSLIKMIFAVAKTSQRKPAAEEIVKVVLRNFSGRDDVDVVSVFTQRLKISPNLENINTIEFVKENIQAVGQDEECRYLLVLTKNYAALQILQQTFFSESGQPEIIFGSSFPKDQEYTQICRNINRVKICMETGQTVVLLNLQNLYESLYDALNQYYVCLGGQKYVDLGLGTHRVKCRVHKDFRLIVIEEREVVYKQFPIPLINRLEKHYLDIHTVLKAEQKKMVEELERWAKLFVSLTGQHAGAADMYKYTLPDVFIGYHSDTCASVILQVIEEWKDNFETSDSQRGLLDQAKLILLKCATPDSVVRLDCTGLPKVESQHMAKVYFEEQSNSCLADYIHAHTRQETKINTFFTEVTTFSRLLTAFDMEPLEKMFYSVELLSLQQFDTEHSFLKKINRILIIQCDFDEPCKSTNLIASAYSSLNEINKVTQESKGSRVFVYFITRLPRMEGGTSYIGFHGPWRSVHIDDLRRSKDIVSDIKTLQSMKISQMFESKTTRPEMETDDMYMESEQEELEEDLDNVVDTTSLLRSCVQTAVGMLRDQVTSGFRSTRRVEILLTLLEFLQTVKKRLHSLLLIHDGNAFMKSNWVLKEASNIDALQEGGTFHTLWKRVQAVVVPILAHLVSVIDRDQNMDLLLDKNCSEAVKRLWLDIFGNEKLVEISYETRTILVQNYIPQDRNIGCSMPFSWRIKDYLEELCVHVLQNEHNQLKLIEIFWSTPLGRYIEKADSETQMEFYHRYLQDFISMSMNVTSPEDLQLLCGALNSCISELRLQLNDTEKMTALPWVHAAYHKFKNRLQNLSRIMCTEPQVTKDLLGNPHAGDNVLDVYAAFACLEHLEPKVLATDAQRQAWLRQVKKLQVPIELICSEDGVRHYGERSKMIVLRVSGWNRIFSLSLFVEHMLMEIEQLDTKLTPLILEKNSDVKTQQIFEAVIGLLKNCKDGFGHMVCPVCMGDPQDPLCLSCNHIYCVACIKQWLVPGQMYCPLCMQPVEENFPLVPSNEMIRVSQHAQFRKRCNAFFIDLVSTVCFKDNSPPSSAVIFHLLSFLMVEASPAPLLRTKVLSPFDDSADKNPVVRSVVLKLLMSFDEVKEYLQQHLVAVEQSNMLDETDKTELYCMYINCLEDSMFERLQFRSAADQKAYFQNESAFLTECLQTHGQHAEKPSVEYLQQLARVRMNLDRTASLIVENLRETGHNGAAAFLDSVVNLCRRSGNDWYRVYLIRKICSQYGVEFVQKRLRRGQMSWLFPEEVQLQDEETPPVDHYLVCGKDYKTIREAVAKTVMEGKVEGLDEACEGCRCVPQLKAVYLLLALYREITTLYGHDNEGFHPTQQQLEALSAFIQTSKILASPEVKAFAQDLVTNRMGPLSVRPGISGAQSVAVELTVHLAAVLLCGNQGIIAPLQQLALTPVNMQAAFLPSMPEDIVAAAQQALGPLQWYCPNGHPCTIGECGQPMQTSRCVDCGAVIGGDNHIAVQGFQVLAMGDRTQTGHILGDPSRRDNPDMLDTKSMSPVPFNVVRMLTHTAMLVGAYNHTQFISAIIKPPVPEPAAFLLNHLRKDMEHLIKSLGKGTDETITTVHLVISSLLGPHPVPFDNRLSNKEARNGWELEMSNAVITPQLKHLDRRLKEVNAFIRADSRISANPIMKLVFGDPRLFLASLPANSLLHCSAVWSCREKVCVLSLTHILEQNDGKDTVPVLWRFLHKAELRLVKCLPDILTLQKNLVKKFQNITELTYETINEFLHSQKASLKAWYEKYIKIFLATWNQLRVSLATNEIKIPNEFCQKDLDLNSDFKVLLPQRQGAGLCSTALISYLIALHNDLIYCVDKHTGEETYKVSPADLTDLHVIHYELERDLMPLILSNTQYSIEKGQETLHEYDLFKIQQQIISRFLLGKPRITLDGIPTLVNRHDRDYKIILRDVKTKVKQEPLQTLTLFSVAGELHSYSEVCEALSTLEVALGFLAMTGGEAHMQLSCYLEEVLQMGNQVAQHIVKVFSMCCLKHCVALWQLLVSLKSENMLRLKRDPFVGVPEKYKLPLGEEEHRLLTAFFSKNSADTFLLEMHEFLVLVLKKSNDPDAYRPDWLKESLVSYMEQKDMDIPPDVEEHFPEEIFLSHYVEAWKFIIAFKQERGQ</sequence>
<dbReference type="HOGENOM" id="CLU_000066_0_0_1"/>
<keyword evidence="9" id="KW-0551">Lipid droplet</keyword>
<keyword evidence="20" id="KW-0511">Multifunctional enzyme</keyword>